<accession>A0A4Z2HVX3</accession>
<reference evidence="1 2" key="1">
    <citation type="submission" date="2019-03" db="EMBL/GenBank/DDBJ databases">
        <title>First draft genome of Liparis tanakae, snailfish: a comprehensive survey of snailfish specific genes.</title>
        <authorList>
            <person name="Kim W."/>
            <person name="Song I."/>
            <person name="Jeong J.-H."/>
            <person name="Kim D."/>
            <person name="Kim S."/>
            <person name="Ryu S."/>
            <person name="Song J.Y."/>
            <person name="Lee S.K."/>
        </authorList>
    </citation>
    <scope>NUCLEOTIDE SEQUENCE [LARGE SCALE GENOMIC DNA]</scope>
    <source>
        <tissue evidence="1">Muscle</tissue>
    </source>
</reference>
<protein>
    <submittedName>
        <fullName evidence="1">Uncharacterized protein</fullName>
    </submittedName>
</protein>
<name>A0A4Z2HVX3_9TELE</name>
<dbReference type="EMBL" id="SRLO01000169">
    <property type="protein sequence ID" value="TNN69989.1"/>
    <property type="molecule type" value="Genomic_DNA"/>
</dbReference>
<keyword evidence="2" id="KW-1185">Reference proteome</keyword>
<gene>
    <name evidence="1" type="ORF">EYF80_019862</name>
</gene>
<proteinExistence type="predicted"/>
<dbReference type="Proteomes" id="UP000314294">
    <property type="component" value="Unassembled WGS sequence"/>
</dbReference>
<comment type="caution">
    <text evidence="1">The sequence shown here is derived from an EMBL/GenBank/DDBJ whole genome shotgun (WGS) entry which is preliminary data.</text>
</comment>
<organism evidence="1 2">
    <name type="scientific">Liparis tanakae</name>
    <name type="common">Tanaka's snailfish</name>
    <dbReference type="NCBI Taxonomy" id="230148"/>
    <lineage>
        <taxon>Eukaryota</taxon>
        <taxon>Metazoa</taxon>
        <taxon>Chordata</taxon>
        <taxon>Craniata</taxon>
        <taxon>Vertebrata</taxon>
        <taxon>Euteleostomi</taxon>
        <taxon>Actinopterygii</taxon>
        <taxon>Neopterygii</taxon>
        <taxon>Teleostei</taxon>
        <taxon>Neoteleostei</taxon>
        <taxon>Acanthomorphata</taxon>
        <taxon>Eupercaria</taxon>
        <taxon>Perciformes</taxon>
        <taxon>Cottioidei</taxon>
        <taxon>Cottales</taxon>
        <taxon>Liparidae</taxon>
        <taxon>Liparis</taxon>
    </lineage>
</organism>
<dbReference type="AlphaFoldDB" id="A0A4Z2HVX3"/>
<evidence type="ECO:0000313" key="1">
    <source>
        <dbReference type="EMBL" id="TNN69989.1"/>
    </source>
</evidence>
<evidence type="ECO:0000313" key="2">
    <source>
        <dbReference type="Proteomes" id="UP000314294"/>
    </source>
</evidence>
<sequence>MADGQAGYKRHVRTRVNVAVMHPSTAPSPPGLHRCISFSSSAPPGLDSQSISVLIRAVGPQLQISP</sequence>